<evidence type="ECO:0000256" key="2">
    <source>
        <dbReference type="ARBA" id="ARBA00003690"/>
    </source>
</evidence>
<keyword evidence="11" id="KW-0408">Iron</keyword>
<dbReference type="SUPFAM" id="SSF48264">
    <property type="entry name" value="Cytochrome P450"/>
    <property type="match status" value="2"/>
</dbReference>
<comment type="function">
    <text evidence="2">May be involved in the metabolism of insect hormones and in the breakdown of synthetic insecticides.</text>
</comment>
<evidence type="ECO:0000256" key="5">
    <source>
        <dbReference type="ARBA" id="ARBA00010617"/>
    </source>
</evidence>
<organism evidence="15">
    <name type="scientific">Diabrotica virgifera virgifera</name>
    <name type="common">western corn rootworm</name>
    <dbReference type="NCBI Taxonomy" id="50390"/>
    <lineage>
        <taxon>Eukaryota</taxon>
        <taxon>Metazoa</taxon>
        <taxon>Ecdysozoa</taxon>
        <taxon>Arthropoda</taxon>
        <taxon>Hexapoda</taxon>
        <taxon>Insecta</taxon>
        <taxon>Pterygota</taxon>
        <taxon>Neoptera</taxon>
        <taxon>Endopterygota</taxon>
        <taxon>Coleoptera</taxon>
        <taxon>Polyphaga</taxon>
        <taxon>Cucujiformia</taxon>
        <taxon>Chrysomeloidea</taxon>
        <taxon>Chrysomelidae</taxon>
        <taxon>Galerucinae</taxon>
        <taxon>Diabroticina</taxon>
        <taxon>Diabroticites</taxon>
        <taxon>Diabrotica</taxon>
    </lineage>
</organism>
<keyword evidence="14" id="KW-0812">Transmembrane</keyword>
<dbReference type="PRINTS" id="PR00385">
    <property type="entry name" value="P450"/>
</dbReference>
<dbReference type="FunFam" id="1.10.630.10:FF:000042">
    <property type="entry name" value="Cytochrome P450"/>
    <property type="match status" value="2"/>
</dbReference>
<evidence type="ECO:0000256" key="3">
    <source>
        <dbReference type="ARBA" id="ARBA00004174"/>
    </source>
</evidence>
<sequence>MFSYRIVSGLINMLLVLCVVAFSLFVYWINRRYSHWSKRGIPGPSPLPLVGNFWKTITGKKSAGEIITEVYNDYRDYPFVGVYRNITPILVPRDPDLIKNILVKDFKNFHDNDVEVDPEVDPIFGRNPFTMKGAAWKHKRAQLTTCFTSGKIKGMYYFIDNTGKRMVKYIEEQLKQAEPLEAREVCVRFTLDNVAACAFGVEGKSFDEPCSELRDLADNLFSPEGFANKLMWMVLSIVPELFKYLKIKLVTKEVETKLFDIVKGSLKYRKENNIVRNDFLDIISNQINEDGSTAQVIDILANAVSFFTDGYETSSRVMSFLLYDLALNPDVQTKLREQLIEIYKKNNDQFTYESVNELQYLDACLSESLRVNSVVYMLTKVCTEDYTYTPTSSDYKPLTVNMKVGDVVMVPLLAVQMDPKYFEDPDKYKPERFLDNQVKRYTYFPFGDGPRACLGQRFAQTQIKLGIAYLIKNFKVTLNSKTQLPLKYDPFYILKNPIGGLWLNFEKIVRGKYVLGITSALVLVITLLAVLIQRRYSYWSKHGIPGPRPLPLVGNFGKSFIGKKSAGEIVTETYRKYADYPFVGLYRTITPILLIRDPDFIKHILVRDFKHFQDNDIEVDLEVDKILGRNPFLMKGASWKQKRSQLTACFTSGKIKGMYQFLEKSSQRMVQYVANEIRNSKPLEAREIFVRFTLDNVAACAFGLEGKNFEQPFSNFRELAENFMSPQSLKSKIKWAPFFLCPEVFKYLKWKLIPEEVEDRLIEIIRGSLNYRKENKVVRNDFLDVISNLPTDNGLFTEIDIVAHAASFFSDGYETSSRVMSFLVYELADNLDVQEKLREEINEAIAKNNNQFNYEIIHEMKYLDACLSESLRKNSIVYHLAKVCTEDYTYTSTNPNFKKMTVHLKAGDSIALPSRGLHMDSQYFDEPDKFIPERFLDGSNINKYVYFPFGEGQRVCLGQRFAQTQIKVGVAHLIKNFKLSVNSKTLRPLQYDPVFFMLHAIGGLWLDFKKI</sequence>
<keyword evidence="9" id="KW-0492">Microsome</keyword>
<dbReference type="GO" id="GO:0004497">
    <property type="term" value="F:monooxygenase activity"/>
    <property type="evidence" value="ECO:0007669"/>
    <property type="project" value="UniProtKB-KW"/>
</dbReference>
<keyword evidence="6" id="KW-0349">Heme</keyword>
<reference evidence="15" key="1">
    <citation type="submission" date="2025-08" db="UniProtKB">
        <authorList>
            <consortium name="RefSeq"/>
        </authorList>
    </citation>
    <scope>IDENTIFICATION</scope>
    <source>
        <tissue evidence="15">Whole insect</tissue>
    </source>
</reference>
<evidence type="ECO:0000256" key="11">
    <source>
        <dbReference type="ARBA" id="ARBA00023004"/>
    </source>
</evidence>
<evidence type="ECO:0000256" key="10">
    <source>
        <dbReference type="ARBA" id="ARBA00023002"/>
    </source>
</evidence>
<evidence type="ECO:0000256" key="9">
    <source>
        <dbReference type="ARBA" id="ARBA00022848"/>
    </source>
</evidence>
<evidence type="ECO:0000256" key="13">
    <source>
        <dbReference type="ARBA" id="ARBA00023136"/>
    </source>
</evidence>
<dbReference type="AlphaFoldDB" id="A0A6P7FRS7"/>
<feature type="transmembrane region" description="Helical" evidence="14">
    <location>
        <begin position="6"/>
        <end position="29"/>
    </location>
</feature>
<protein>
    <submittedName>
        <fullName evidence="15">Uncharacterized protein LOC114330428</fullName>
    </submittedName>
</protein>
<comment type="similarity">
    <text evidence="5">Belongs to the cytochrome P450 family.</text>
</comment>
<gene>
    <name evidence="15" type="primary">LOC114330428</name>
</gene>
<dbReference type="Pfam" id="PF00067">
    <property type="entry name" value="p450"/>
    <property type="match status" value="2"/>
</dbReference>
<feature type="transmembrane region" description="Helical" evidence="14">
    <location>
        <begin position="513"/>
        <end position="532"/>
    </location>
</feature>
<dbReference type="InterPro" id="IPR050476">
    <property type="entry name" value="Insect_CytP450_Detox"/>
</dbReference>
<dbReference type="InterPro" id="IPR001128">
    <property type="entry name" value="Cyt_P450"/>
</dbReference>
<evidence type="ECO:0000256" key="8">
    <source>
        <dbReference type="ARBA" id="ARBA00022824"/>
    </source>
</evidence>
<evidence type="ECO:0000313" key="15">
    <source>
        <dbReference type="RefSeq" id="XP_028135570.1"/>
    </source>
</evidence>
<dbReference type="GO" id="GO:0005506">
    <property type="term" value="F:iron ion binding"/>
    <property type="evidence" value="ECO:0007669"/>
    <property type="project" value="InterPro"/>
</dbReference>
<proteinExistence type="inferred from homology"/>
<keyword evidence="7" id="KW-0479">Metal-binding</keyword>
<dbReference type="Gene3D" id="1.10.630.10">
    <property type="entry name" value="Cytochrome P450"/>
    <property type="match status" value="2"/>
</dbReference>
<dbReference type="PANTHER" id="PTHR24292:SF84">
    <property type="entry name" value="CYTOCHROME P450 28A5-RELATED"/>
    <property type="match status" value="1"/>
</dbReference>
<keyword evidence="13 14" id="KW-0472">Membrane</keyword>
<keyword evidence="10" id="KW-0560">Oxidoreductase</keyword>
<dbReference type="GO" id="GO:0020037">
    <property type="term" value="F:heme binding"/>
    <property type="evidence" value="ECO:0007669"/>
    <property type="project" value="InterPro"/>
</dbReference>
<dbReference type="PROSITE" id="PS00086">
    <property type="entry name" value="CYTOCHROME_P450"/>
    <property type="match status" value="2"/>
</dbReference>
<accession>A0A6P7FRS7</accession>
<evidence type="ECO:0000256" key="1">
    <source>
        <dbReference type="ARBA" id="ARBA00001971"/>
    </source>
</evidence>
<evidence type="ECO:0000256" key="12">
    <source>
        <dbReference type="ARBA" id="ARBA00023033"/>
    </source>
</evidence>
<dbReference type="InParanoid" id="A0A6P7FRS7"/>
<dbReference type="CDD" id="cd11056">
    <property type="entry name" value="CYP6-like"/>
    <property type="match status" value="2"/>
</dbReference>
<dbReference type="InterPro" id="IPR036396">
    <property type="entry name" value="Cyt_P450_sf"/>
</dbReference>
<keyword evidence="12" id="KW-0503">Monooxygenase</keyword>
<dbReference type="PANTHER" id="PTHR24292">
    <property type="entry name" value="CYTOCHROME P450"/>
    <property type="match status" value="1"/>
</dbReference>
<comment type="subcellular location">
    <subcellularLocation>
        <location evidence="4">Endoplasmic reticulum membrane</location>
        <topology evidence="4">Peripheral membrane protein</topology>
    </subcellularLocation>
    <subcellularLocation>
        <location evidence="3">Microsome membrane</location>
        <topology evidence="3">Peripheral membrane protein</topology>
    </subcellularLocation>
</comment>
<name>A0A6P7FRS7_DIAVI</name>
<dbReference type="InterPro" id="IPR002401">
    <property type="entry name" value="Cyt_P450_E_grp-I"/>
</dbReference>
<dbReference type="GO" id="GO:0005789">
    <property type="term" value="C:endoplasmic reticulum membrane"/>
    <property type="evidence" value="ECO:0007669"/>
    <property type="project" value="UniProtKB-SubCell"/>
</dbReference>
<evidence type="ECO:0000256" key="7">
    <source>
        <dbReference type="ARBA" id="ARBA00022723"/>
    </source>
</evidence>
<dbReference type="InterPro" id="IPR017972">
    <property type="entry name" value="Cyt_P450_CS"/>
</dbReference>
<dbReference type="RefSeq" id="XP_028135570.1">
    <property type="nucleotide sequence ID" value="XM_028279769.1"/>
</dbReference>
<evidence type="ECO:0000256" key="14">
    <source>
        <dbReference type="SAM" id="Phobius"/>
    </source>
</evidence>
<comment type="cofactor">
    <cofactor evidence="1">
        <name>heme</name>
        <dbReference type="ChEBI" id="CHEBI:30413"/>
    </cofactor>
</comment>
<evidence type="ECO:0000256" key="6">
    <source>
        <dbReference type="ARBA" id="ARBA00022617"/>
    </source>
</evidence>
<evidence type="ECO:0000256" key="4">
    <source>
        <dbReference type="ARBA" id="ARBA00004406"/>
    </source>
</evidence>
<dbReference type="PRINTS" id="PR00463">
    <property type="entry name" value="EP450I"/>
</dbReference>
<keyword evidence="8" id="KW-0256">Endoplasmic reticulum</keyword>
<dbReference type="GO" id="GO:0016705">
    <property type="term" value="F:oxidoreductase activity, acting on paired donors, with incorporation or reduction of molecular oxygen"/>
    <property type="evidence" value="ECO:0007669"/>
    <property type="project" value="InterPro"/>
</dbReference>
<keyword evidence="14" id="KW-1133">Transmembrane helix</keyword>